<name>A0A6L6X364_9ACTN</name>
<dbReference type="Pfam" id="PF00440">
    <property type="entry name" value="TetR_N"/>
    <property type="match status" value="1"/>
</dbReference>
<evidence type="ECO:0000259" key="5">
    <source>
        <dbReference type="PROSITE" id="PS50977"/>
    </source>
</evidence>
<dbReference type="InterPro" id="IPR050109">
    <property type="entry name" value="HTH-type_TetR-like_transc_reg"/>
</dbReference>
<keyword evidence="7" id="KW-1185">Reference proteome</keyword>
<organism evidence="6 7">
    <name type="scientific">Streptomyces typhae</name>
    <dbReference type="NCBI Taxonomy" id="2681492"/>
    <lineage>
        <taxon>Bacteria</taxon>
        <taxon>Bacillati</taxon>
        <taxon>Actinomycetota</taxon>
        <taxon>Actinomycetes</taxon>
        <taxon>Kitasatosporales</taxon>
        <taxon>Streptomycetaceae</taxon>
        <taxon>Streptomyces</taxon>
    </lineage>
</organism>
<dbReference type="RefSeq" id="WP_157167665.1">
    <property type="nucleotide sequence ID" value="NZ_WPNZ01000015.1"/>
</dbReference>
<evidence type="ECO:0000313" key="7">
    <source>
        <dbReference type="Proteomes" id="UP000483802"/>
    </source>
</evidence>
<gene>
    <name evidence="6" type="ORF">GPA10_26435</name>
</gene>
<dbReference type="Gene3D" id="1.10.357.10">
    <property type="entry name" value="Tetracycline Repressor, domain 2"/>
    <property type="match status" value="1"/>
</dbReference>
<evidence type="ECO:0000256" key="4">
    <source>
        <dbReference type="PROSITE-ProRule" id="PRU00335"/>
    </source>
</evidence>
<accession>A0A6L6X364</accession>
<evidence type="ECO:0000256" key="1">
    <source>
        <dbReference type="ARBA" id="ARBA00023015"/>
    </source>
</evidence>
<evidence type="ECO:0000256" key="3">
    <source>
        <dbReference type="ARBA" id="ARBA00023163"/>
    </source>
</evidence>
<dbReference type="PANTHER" id="PTHR30055:SF174">
    <property type="entry name" value="TRANSCRIPTIONAL REGULATORY PROTEIN (PROBABLY TETR-FAMILY)-RELATED"/>
    <property type="match status" value="1"/>
</dbReference>
<dbReference type="GO" id="GO:0003700">
    <property type="term" value="F:DNA-binding transcription factor activity"/>
    <property type="evidence" value="ECO:0007669"/>
    <property type="project" value="TreeGrafter"/>
</dbReference>
<proteinExistence type="predicted"/>
<dbReference type="Proteomes" id="UP000483802">
    <property type="component" value="Unassembled WGS sequence"/>
</dbReference>
<dbReference type="GO" id="GO:0000976">
    <property type="term" value="F:transcription cis-regulatory region binding"/>
    <property type="evidence" value="ECO:0007669"/>
    <property type="project" value="TreeGrafter"/>
</dbReference>
<sequence>MAANPQHSPRRRLSTQERKEQLLTVGARLFAQNPYDDVWIEQVAEIAGVSRGLLYHYFPTKRDFFAAVVQRESDRMLRLTTADPGLPVREQLGAGLDAFLGYVEGHAQGFRAFHRAREAGDPTVRAVYREGLAAQERQILAALLADPGTAPLTAELPALRLAVRGWLAFMVAVCLEWLEEPGLPRAQVRDLCARALLGAILPWPDGAGPPSADLAVPDVLRRAGSPRRSAP</sequence>
<dbReference type="Pfam" id="PF21943">
    <property type="entry name" value="TetR_C_46"/>
    <property type="match status" value="1"/>
</dbReference>
<feature type="domain" description="HTH tetR-type" evidence="5">
    <location>
        <begin position="16"/>
        <end position="76"/>
    </location>
</feature>
<reference evidence="6 7" key="1">
    <citation type="submission" date="2019-11" db="EMBL/GenBank/DDBJ databases">
        <title>Streptomyces typhae sp. nov., a novel endophytic actinomycete isolated from the root of cattail pollen (Typha angustifolia L.).</title>
        <authorList>
            <person name="Peng C."/>
        </authorList>
    </citation>
    <scope>NUCLEOTIDE SEQUENCE [LARGE SCALE GENOMIC DNA]</scope>
    <source>
        <strain evidence="7">p1417</strain>
    </source>
</reference>
<dbReference type="PROSITE" id="PS50977">
    <property type="entry name" value="HTH_TETR_2"/>
    <property type="match status" value="1"/>
</dbReference>
<protein>
    <submittedName>
        <fullName evidence="6">TetR family transcriptional regulator</fullName>
    </submittedName>
</protein>
<keyword evidence="2 4" id="KW-0238">DNA-binding</keyword>
<dbReference type="AlphaFoldDB" id="A0A6L6X364"/>
<dbReference type="PANTHER" id="PTHR30055">
    <property type="entry name" value="HTH-TYPE TRANSCRIPTIONAL REGULATOR RUTR"/>
    <property type="match status" value="1"/>
</dbReference>
<dbReference type="InterPro" id="IPR001647">
    <property type="entry name" value="HTH_TetR"/>
</dbReference>
<evidence type="ECO:0000256" key="2">
    <source>
        <dbReference type="ARBA" id="ARBA00023125"/>
    </source>
</evidence>
<dbReference type="SUPFAM" id="SSF46689">
    <property type="entry name" value="Homeodomain-like"/>
    <property type="match status" value="1"/>
</dbReference>
<dbReference type="EMBL" id="WPNZ01000015">
    <property type="protein sequence ID" value="MVO88201.1"/>
    <property type="molecule type" value="Genomic_DNA"/>
</dbReference>
<comment type="caution">
    <text evidence="6">The sequence shown here is derived from an EMBL/GenBank/DDBJ whole genome shotgun (WGS) entry which is preliminary data.</text>
</comment>
<keyword evidence="1" id="KW-0805">Transcription regulation</keyword>
<dbReference type="InterPro" id="IPR054129">
    <property type="entry name" value="DesT_TetR_C"/>
</dbReference>
<feature type="DNA-binding region" description="H-T-H motif" evidence="4">
    <location>
        <begin position="39"/>
        <end position="58"/>
    </location>
</feature>
<keyword evidence="3" id="KW-0804">Transcription</keyword>
<dbReference type="InterPro" id="IPR009057">
    <property type="entry name" value="Homeodomain-like_sf"/>
</dbReference>
<evidence type="ECO:0000313" key="6">
    <source>
        <dbReference type="EMBL" id="MVO88201.1"/>
    </source>
</evidence>
<dbReference type="PRINTS" id="PR00455">
    <property type="entry name" value="HTHTETR"/>
</dbReference>